<dbReference type="AlphaFoldDB" id="A0A427YX83"/>
<evidence type="ECO:0000313" key="2">
    <source>
        <dbReference type="Proteomes" id="UP000279259"/>
    </source>
</evidence>
<organism evidence="1 2">
    <name type="scientific">Saitozyma podzolica</name>
    <dbReference type="NCBI Taxonomy" id="1890683"/>
    <lineage>
        <taxon>Eukaryota</taxon>
        <taxon>Fungi</taxon>
        <taxon>Dikarya</taxon>
        <taxon>Basidiomycota</taxon>
        <taxon>Agaricomycotina</taxon>
        <taxon>Tremellomycetes</taxon>
        <taxon>Tremellales</taxon>
        <taxon>Trimorphomycetaceae</taxon>
        <taxon>Saitozyma</taxon>
    </lineage>
</organism>
<dbReference type="EMBL" id="RSCD01000001">
    <property type="protein sequence ID" value="RSH95695.1"/>
    <property type="molecule type" value="Genomic_DNA"/>
</dbReference>
<accession>A0A427YX83</accession>
<sequence>MIEALESQPAESARDAPTFTVKVPSTWALSAPIHEHQTLLVNGVLWSIVNSRLTGRRIDPIDNLVEEVRSLVKASILYPHSMPNDGVSSSNTVNQTAPASGLLTAASQSEDEVSSPAGELDVTPAGGLWSFQMRQSLLSDAVEAKLNQWPHLRDQIDIQVPQPVMFDEAAKAGLKEAIKKTFEREAGIFHSLAPRVDLMSTFCGTDEGTTFKIRWV</sequence>
<reference evidence="1 2" key="1">
    <citation type="submission" date="2018-11" db="EMBL/GenBank/DDBJ databases">
        <title>Genome sequence of Saitozyma podzolica DSM 27192.</title>
        <authorList>
            <person name="Aliyu H."/>
            <person name="Gorte O."/>
            <person name="Ochsenreither K."/>
        </authorList>
    </citation>
    <scope>NUCLEOTIDE SEQUENCE [LARGE SCALE GENOMIC DNA]</scope>
    <source>
        <strain evidence="1 2">DSM 27192</strain>
    </source>
</reference>
<protein>
    <submittedName>
        <fullName evidence="1">Uncharacterized protein</fullName>
    </submittedName>
</protein>
<proteinExistence type="predicted"/>
<name>A0A427YX83_9TREE</name>
<comment type="caution">
    <text evidence="1">The sequence shown here is derived from an EMBL/GenBank/DDBJ whole genome shotgun (WGS) entry which is preliminary data.</text>
</comment>
<keyword evidence="2" id="KW-1185">Reference proteome</keyword>
<gene>
    <name evidence="1" type="ORF">EHS25_000787</name>
</gene>
<evidence type="ECO:0000313" key="1">
    <source>
        <dbReference type="EMBL" id="RSH95695.1"/>
    </source>
</evidence>
<dbReference type="Proteomes" id="UP000279259">
    <property type="component" value="Unassembled WGS sequence"/>
</dbReference>